<accession>A0A9D1MP27</accession>
<dbReference type="Pfam" id="PF04055">
    <property type="entry name" value="Radical_SAM"/>
    <property type="match status" value="1"/>
</dbReference>
<dbReference type="InterPro" id="IPR058240">
    <property type="entry name" value="rSAM_sf"/>
</dbReference>
<comment type="cofactor">
    <cofactor evidence="1">
        <name>[4Fe-4S] cluster</name>
        <dbReference type="ChEBI" id="CHEBI:49883"/>
    </cofactor>
</comment>
<evidence type="ECO:0000313" key="14">
    <source>
        <dbReference type="Proteomes" id="UP000824099"/>
    </source>
</evidence>
<dbReference type="PANTHER" id="PTHR30544">
    <property type="entry name" value="23S RRNA METHYLTRANSFERASE"/>
    <property type="match status" value="1"/>
</dbReference>
<dbReference type="GO" id="GO:0046872">
    <property type="term" value="F:metal ion binding"/>
    <property type="evidence" value="ECO:0007669"/>
    <property type="project" value="UniProtKB-KW"/>
</dbReference>
<name>A0A9D1MP27_9FIRM</name>
<evidence type="ECO:0000256" key="8">
    <source>
        <dbReference type="ARBA" id="ARBA00022691"/>
    </source>
</evidence>
<comment type="caution">
    <text evidence="13">The sequence shown here is derived from an EMBL/GenBank/DDBJ whole genome shotgun (WGS) entry which is preliminary data.</text>
</comment>
<comment type="subcellular location">
    <subcellularLocation>
        <location evidence="2">Cytoplasm</location>
    </subcellularLocation>
</comment>
<evidence type="ECO:0000256" key="7">
    <source>
        <dbReference type="ARBA" id="ARBA00022679"/>
    </source>
</evidence>
<keyword evidence="11" id="KW-0411">Iron-sulfur</keyword>
<dbReference type="PANTHER" id="PTHR30544:SF5">
    <property type="entry name" value="RADICAL SAM CORE DOMAIN-CONTAINING PROTEIN"/>
    <property type="match status" value="1"/>
</dbReference>
<feature type="non-terminal residue" evidence="13">
    <location>
        <position position="1"/>
    </location>
</feature>
<evidence type="ECO:0000259" key="12">
    <source>
        <dbReference type="PROSITE" id="PS51918"/>
    </source>
</evidence>
<evidence type="ECO:0000256" key="11">
    <source>
        <dbReference type="ARBA" id="ARBA00023014"/>
    </source>
</evidence>
<dbReference type="PROSITE" id="PS51918">
    <property type="entry name" value="RADICAL_SAM"/>
    <property type="match status" value="1"/>
</dbReference>
<dbReference type="InterPro" id="IPR007197">
    <property type="entry name" value="rSAM"/>
</dbReference>
<dbReference type="FunFam" id="3.20.20.70:FF:000014">
    <property type="entry name" value="Probable dual-specificity RNA methyltransferase RlmN"/>
    <property type="match status" value="1"/>
</dbReference>
<feature type="domain" description="Radical SAM core" evidence="12">
    <location>
        <begin position="14"/>
        <end position="247"/>
    </location>
</feature>
<keyword evidence="3" id="KW-0004">4Fe-4S</keyword>
<evidence type="ECO:0000256" key="2">
    <source>
        <dbReference type="ARBA" id="ARBA00004496"/>
    </source>
</evidence>
<proteinExistence type="predicted"/>
<evidence type="ECO:0000256" key="4">
    <source>
        <dbReference type="ARBA" id="ARBA00022490"/>
    </source>
</evidence>
<dbReference type="NCBIfam" id="TIGR00048">
    <property type="entry name" value="rRNA_mod_RlmN"/>
    <property type="match status" value="1"/>
</dbReference>
<dbReference type="GO" id="GO:0030488">
    <property type="term" value="P:tRNA methylation"/>
    <property type="evidence" value="ECO:0007669"/>
    <property type="project" value="InterPro"/>
</dbReference>
<dbReference type="Gene3D" id="3.20.20.70">
    <property type="entry name" value="Aldolase class I"/>
    <property type="match status" value="1"/>
</dbReference>
<organism evidence="13 14">
    <name type="scientific">Candidatus Avacidaminococcus intestinavium</name>
    <dbReference type="NCBI Taxonomy" id="2840684"/>
    <lineage>
        <taxon>Bacteria</taxon>
        <taxon>Bacillati</taxon>
        <taxon>Bacillota</taxon>
        <taxon>Negativicutes</taxon>
        <taxon>Acidaminococcales</taxon>
        <taxon>Acidaminococcaceae</taxon>
        <taxon>Acidaminococcaceae incertae sedis</taxon>
        <taxon>Candidatus Avacidaminococcus</taxon>
    </lineage>
</organism>
<dbReference type="AlphaFoldDB" id="A0A9D1MP27"/>
<dbReference type="GO" id="GO:0008173">
    <property type="term" value="F:RNA methyltransferase activity"/>
    <property type="evidence" value="ECO:0007669"/>
    <property type="project" value="InterPro"/>
</dbReference>
<dbReference type="GO" id="GO:0070475">
    <property type="term" value="P:rRNA base methylation"/>
    <property type="evidence" value="ECO:0007669"/>
    <property type="project" value="InterPro"/>
</dbReference>
<dbReference type="InterPro" id="IPR040072">
    <property type="entry name" value="Methyltransferase_A"/>
</dbReference>
<keyword evidence="6 13" id="KW-0489">Methyltransferase</keyword>
<protein>
    <submittedName>
        <fullName evidence="13">23S rRNA (Adenine(2503)-C(2))-methyltransferase RlmN</fullName>
        <ecNumber evidence="13">2.1.1.192</ecNumber>
    </submittedName>
</protein>
<sequence length="262" mass="28949">LPDGSSVETVCMHHDYGFSICVSSQVGCNMGCAFCASGIDGLERNLTVSEIVMQVYVFEYLLAKKKKSVSRVVVMGSGEPFHNYDNVFNALDFLHDERTVHLSYRRMTVSTCGIIPGIEKLITKGAPISLAVSLHAATDEKRTSLMPINQQYPLLKVIQTAEEYAKVSGRQVTYEYILIAGINDNAVDAELLSHLLKHKNASVNLIPVNPVVEKGFKRPTLEVINDFLAVLQKNKIKSTIRKEMGKDIDAACGQLRAKFLQA</sequence>
<keyword evidence="8" id="KW-0949">S-adenosyl-L-methionine</keyword>
<dbReference type="SFLD" id="SFLDF00275">
    <property type="entry name" value="adenosine_C2_methyltransferase"/>
    <property type="match status" value="1"/>
</dbReference>
<keyword evidence="10" id="KW-0408">Iron</keyword>
<dbReference type="InterPro" id="IPR013785">
    <property type="entry name" value="Aldolase_TIM"/>
</dbReference>
<evidence type="ECO:0000256" key="9">
    <source>
        <dbReference type="ARBA" id="ARBA00022723"/>
    </source>
</evidence>
<evidence type="ECO:0000313" key="13">
    <source>
        <dbReference type="EMBL" id="HIU63864.1"/>
    </source>
</evidence>
<dbReference type="SUPFAM" id="SSF102114">
    <property type="entry name" value="Radical SAM enzymes"/>
    <property type="match status" value="1"/>
</dbReference>
<keyword evidence="9" id="KW-0479">Metal-binding</keyword>
<keyword evidence="5" id="KW-0698">rRNA processing</keyword>
<dbReference type="SFLD" id="SFLDS00029">
    <property type="entry name" value="Radical_SAM"/>
    <property type="match status" value="1"/>
</dbReference>
<dbReference type="Proteomes" id="UP000824099">
    <property type="component" value="Unassembled WGS sequence"/>
</dbReference>
<evidence type="ECO:0000256" key="1">
    <source>
        <dbReference type="ARBA" id="ARBA00001966"/>
    </source>
</evidence>
<evidence type="ECO:0000256" key="10">
    <source>
        <dbReference type="ARBA" id="ARBA00023004"/>
    </source>
</evidence>
<gene>
    <name evidence="13" type="primary">rlmN</name>
    <name evidence="13" type="ORF">IAB06_02310</name>
</gene>
<evidence type="ECO:0000256" key="3">
    <source>
        <dbReference type="ARBA" id="ARBA00022485"/>
    </source>
</evidence>
<dbReference type="GO" id="GO:0051539">
    <property type="term" value="F:4 iron, 4 sulfur cluster binding"/>
    <property type="evidence" value="ECO:0007669"/>
    <property type="project" value="UniProtKB-KW"/>
</dbReference>
<dbReference type="SFLD" id="SFLDG01062">
    <property type="entry name" value="methyltransferase_(Class_A)"/>
    <property type="match status" value="1"/>
</dbReference>
<reference evidence="13" key="1">
    <citation type="submission" date="2020-10" db="EMBL/GenBank/DDBJ databases">
        <authorList>
            <person name="Gilroy R."/>
        </authorList>
    </citation>
    <scope>NUCLEOTIDE SEQUENCE</scope>
    <source>
        <strain evidence="13">CHK160-1198</strain>
    </source>
</reference>
<reference evidence="13" key="2">
    <citation type="journal article" date="2021" name="PeerJ">
        <title>Extensive microbial diversity within the chicken gut microbiome revealed by metagenomics and culture.</title>
        <authorList>
            <person name="Gilroy R."/>
            <person name="Ravi A."/>
            <person name="Getino M."/>
            <person name="Pursley I."/>
            <person name="Horton D.L."/>
            <person name="Alikhan N.F."/>
            <person name="Baker D."/>
            <person name="Gharbi K."/>
            <person name="Hall N."/>
            <person name="Watson M."/>
            <person name="Adriaenssens E.M."/>
            <person name="Foster-Nyarko E."/>
            <person name="Jarju S."/>
            <person name="Secka A."/>
            <person name="Antonio M."/>
            <person name="Oren A."/>
            <person name="Chaudhuri R.R."/>
            <person name="La Ragione R."/>
            <person name="Hildebrand F."/>
            <person name="Pallen M.J."/>
        </authorList>
    </citation>
    <scope>NUCLEOTIDE SEQUENCE</scope>
    <source>
        <strain evidence="13">CHK160-1198</strain>
    </source>
</reference>
<evidence type="ECO:0000256" key="5">
    <source>
        <dbReference type="ARBA" id="ARBA00022552"/>
    </source>
</evidence>
<dbReference type="InterPro" id="IPR004383">
    <property type="entry name" value="rRNA_lsu_MTrfase_RlmN/Cfr"/>
</dbReference>
<dbReference type="EC" id="2.1.1.192" evidence="13"/>
<dbReference type="EMBL" id="DVNI01000033">
    <property type="protein sequence ID" value="HIU63864.1"/>
    <property type="molecule type" value="Genomic_DNA"/>
</dbReference>
<dbReference type="GO" id="GO:0005737">
    <property type="term" value="C:cytoplasm"/>
    <property type="evidence" value="ECO:0007669"/>
    <property type="project" value="UniProtKB-SubCell"/>
</dbReference>
<keyword evidence="4" id="KW-0963">Cytoplasm</keyword>
<evidence type="ECO:0000256" key="6">
    <source>
        <dbReference type="ARBA" id="ARBA00022603"/>
    </source>
</evidence>
<dbReference type="InterPro" id="IPR027492">
    <property type="entry name" value="RNA_MTrfase_RlmN"/>
</dbReference>
<dbReference type="CDD" id="cd01335">
    <property type="entry name" value="Radical_SAM"/>
    <property type="match status" value="1"/>
</dbReference>
<keyword evidence="7 13" id="KW-0808">Transferase</keyword>